<comment type="caution">
    <text evidence="10">The sequence shown here is derived from an EMBL/GenBank/DDBJ whole genome shotgun (WGS) entry which is preliminary data.</text>
</comment>
<name>A0AAN6JHK6_9BASI</name>
<comment type="similarity">
    <text evidence="5">Belongs to the GART family.</text>
</comment>
<dbReference type="Proteomes" id="UP001176521">
    <property type="component" value="Unassembled WGS sequence"/>
</dbReference>
<sequence length="277" mass="29155">MPSQPTAPIGRRSTEGRRVLVLISGSGTNLQALIDATVPTPDPTNPLPAGGVDTQRELLPNAQIVGVISNRKAAFGLQRAQHSADPPIPSEVFSLKMVRDQRAAAAAAAAAAAVAQDQAEAERKLRAAYDEGLAERVKSYAPDLVVLAGFMHIVSPTFLAALGHSTTTTGATETDSSSACAVPIINLHPALPGAFDGIHAIERAYAAFERGEIDKTGVMVHRVIAEVDRGEPVLVEEIELGDKREVVDSVEALATLIHAVEHRLIVRGARAVLEGRA</sequence>
<protein>
    <recommendedName>
        <fullName evidence="2">phosphoribosylglycinamide formyltransferase 1</fullName>
        <ecNumber evidence="2">2.1.2.2</ecNumber>
    </recommendedName>
    <alternativeName>
        <fullName evidence="7">5'-phosphoribosylglycinamide transformylase</fullName>
    </alternativeName>
    <alternativeName>
        <fullName evidence="6">GAR transformylase</fullName>
    </alternativeName>
</protein>
<dbReference type="PANTHER" id="PTHR43369">
    <property type="entry name" value="PHOSPHORIBOSYLGLYCINAMIDE FORMYLTRANSFERASE"/>
    <property type="match status" value="1"/>
</dbReference>
<dbReference type="Pfam" id="PF00551">
    <property type="entry name" value="Formyl_trans_N"/>
    <property type="match status" value="2"/>
</dbReference>
<keyword evidence="3 10" id="KW-0808">Transferase</keyword>
<dbReference type="SUPFAM" id="SSF53328">
    <property type="entry name" value="Formyltransferase"/>
    <property type="match status" value="1"/>
</dbReference>
<gene>
    <name evidence="10" type="primary">ade5_2</name>
    <name evidence="10" type="ORF">OC842_006444</name>
</gene>
<evidence type="ECO:0000256" key="3">
    <source>
        <dbReference type="ARBA" id="ARBA00022679"/>
    </source>
</evidence>
<keyword evidence="4" id="KW-0658">Purine biosynthesis</keyword>
<feature type="domain" description="Formyl transferase N-terminal" evidence="9">
    <location>
        <begin position="60"/>
        <end position="164"/>
    </location>
</feature>
<keyword evidence="11" id="KW-1185">Reference proteome</keyword>
<dbReference type="EC" id="2.1.2.2" evidence="2"/>
<dbReference type="EMBL" id="JAPDMQ010000582">
    <property type="protein sequence ID" value="KAK0522499.1"/>
    <property type="molecule type" value="Genomic_DNA"/>
</dbReference>
<evidence type="ECO:0000256" key="2">
    <source>
        <dbReference type="ARBA" id="ARBA00012254"/>
    </source>
</evidence>
<comment type="catalytic activity">
    <reaction evidence="8">
        <text>N(1)-(5-phospho-beta-D-ribosyl)glycinamide + (6R)-10-formyltetrahydrofolate = N(2)-formyl-N(1)-(5-phospho-beta-D-ribosyl)glycinamide + (6S)-5,6,7,8-tetrahydrofolate + H(+)</text>
        <dbReference type="Rhea" id="RHEA:15053"/>
        <dbReference type="ChEBI" id="CHEBI:15378"/>
        <dbReference type="ChEBI" id="CHEBI:57453"/>
        <dbReference type="ChEBI" id="CHEBI:143788"/>
        <dbReference type="ChEBI" id="CHEBI:147286"/>
        <dbReference type="ChEBI" id="CHEBI:195366"/>
        <dbReference type="EC" id="2.1.2.2"/>
    </reaction>
</comment>
<reference evidence="10" key="1">
    <citation type="journal article" date="2023" name="PhytoFront">
        <title>Draft Genome Resources of Seven Strains of Tilletia horrida, Causal Agent of Kernel Smut of Rice.</title>
        <authorList>
            <person name="Khanal S."/>
            <person name="Antony Babu S."/>
            <person name="Zhou X.G."/>
        </authorList>
    </citation>
    <scope>NUCLEOTIDE SEQUENCE</scope>
    <source>
        <strain evidence="10">TX3</strain>
    </source>
</reference>
<evidence type="ECO:0000256" key="6">
    <source>
        <dbReference type="ARBA" id="ARBA00041324"/>
    </source>
</evidence>
<feature type="domain" description="Formyl transferase N-terminal" evidence="9">
    <location>
        <begin position="179"/>
        <end position="267"/>
    </location>
</feature>
<dbReference type="GO" id="GO:0006189">
    <property type="term" value="P:'de novo' IMP biosynthetic process"/>
    <property type="evidence" value="ECO:0007669"/>
    <property type="project" value="InterPro"/>
</dbReference>
<evidence type="ECO:0000313" key="11">
    <source>
        <dbReference type="Proteomes" id="UP001176521"/>
    </source>
</evidence>
<evidence type="ECO:0000259" key="9">
    <source>
        <dbReference type="Pfam" id="PF00551"/>
    </source>
</evidence>
<dbReference type="InterPro" id="IPR002376">
    <property type="entry name" value="Formyl_transf_N"/>
</dbReference>
<dbReference type="PROSITE" id="PS00373">
    <property type="entry name" value="GART"/>
    <property type="match status" value="1"/>
</dbReference>
<dbReference type="GO" id="GO:0005737">
    <property type="term" value="C:cytoplasm"/>
    <property type="evidence" value="ECO:0007669"/>
    <property type="project" value="TreeGrafter"/>
</dbReference>
<dbReference type="InterPro" id="IPR001555">
    <property type="entry name" value="GART_AS"/>
</dbReference>
<organism evidence="10 11">
    <name type="scientific">Tilletia horrida</name>
    <dbReference type="NCBI Taxonomy" id="155126"/>
    <lineage>
        <taxon>Eukaryota</taxon>
        <taxon>Fungi</taxon>
        <taxon>Dikarya</taxon>
        <taxon>Basidiomycota</taxon>
        <taxon>Ustilaginomycotina</taxon>
        <taxon>Exobasidiomycetes</taxon>
        <taxon>Tilletiales</taxon>
        <taxon>Tilletiaceae</taxon>
        <taxon>Tilletia</taxon>
    </lineage>
</organism>
<accession>A0AAN6JHK6</accession>
<comment type="pathway">
    <text evidence="1">Purine metabolism; IMP biosynthesis via de novo pathway; N(2)-formyl-N(1)-(5-phospho-D-ribosyl)glycinamide from N(1)-(5-phospho-D-ribosyl)glycinamide (10-formyl THF route): step 1/1.</text>
</comment>
<evidence type="ECO:0000256" key="7">
    <source>
        <dbReference type="ARBA" id="ARBA00041682"/>
    </source>
</evidence>
<evidence type="ECO:0000256" key="1">
    <source>
        <dbReference type="ARBA" id="ARBA00005054"/>
    </source>
</evidence>
<dbReference type="AlphaFoldDB" id="A0AAN6JHK6"/>
<evidence type="ECO:0000256" key="8">
    <source>
        <dbReference type="ARBA" id="ARBA00047664"/>
    </source>
</evidence>
<dbReference type="HAMAP" id="MF_01930">
    <property type="entry name" value="PurN"/>
    <property type="match status" value="1"/>
</dbReference>
<dbReference type="Gene3D" id="3.40.50.170">
    <property type="entry name" value="Formyl transferase, N-terminal domain"/>
    <property type="match status" value="1"/>
</dbReference>
<evidence type="ECO:0000256" key="4">
    <source>
        <dbReference type="ARBA" id="ARBA00022755"/>
    </source>
</evidence>
<dbReference type="GO" id="GO:0004644">
    <property type="term" value="F:phosphoribosylglycinamide formyltransferase activity"/>
    <property type="evidence" value="ECO:0007669"/>
    <property type="project" value="UniProtKB-EC"/>
</dbReference>
<dbReference type="PANTHER" id="PTHR43369:SF2">
    <property type="entry name" value="PHOSPHORIBOSYLGLYCINAMIDE FORMYLTRANSFERASE"/>
    <property type="match status" value="1"/>
</dbReference>
<evidence type="ECO:0000256" key="5">
    <source>
        <dbReference type="ARBA" id="ARBA00038440"/>
    </source>
</evidence>
<evidence type="ECO:0000313" key="10">
    <source>
        <dbReference type="EMBL" id="KAK0522499.1"/>
    </source>
</evidence>
<dbReference type="InterPro" id="IPR036477">
    <property type="entry name" value="Formyl_transf_N_sf"/>
</dbReference>
<proteinExistence type="inferred from homology"/>
<dbReference type="InterPro" id="IPR004607">
    <property type="entry name" value="GART"/>
</dbReference>